<evidence type="ECO:0000313" key="2">
    <source>
        <dbReference type="EMBL" id="TFK95672.1"/>
    </source>
</evidence>
<keyword evidence="3" id="KW-1185">Reference proteome</keyword>
<sequence>MYNALTTTQGTALAQKGARQSEQELQSQRSLVHGCILTMIIIPSREGRDAADEPLHKLESGSVRLRITLAEYPCSAQQNECNRRQSHLHLVPGEEESRRQRRRTADLQAPNLDRVQQASSDRVNVHPVLFKRMQGGGDPSPPSQYIPAIWSKGGIEEDDELSSRARNRKFDDGDPALKDRCASWHPSWVIDVLVLNGKIRG</sequence>
<evidence type="ECO:0000256" key="1">
    <source>
        <dbReference type="SAM" id="MobiDB-lite"/>
    </source>
</evidence>
<proteinExistence type="predicted"/>
<dbReference type="EMBL" id="ML178877">
    <property type="protein sequence ID" value="TFK95672.1"/>
    <property type="molecule type" value="Genomic_DNA"/>
</dbReference>
<gene>
    <name evidence="2" type="ORF">BDV98DRAFT_586897</name>
</gene>
<protein>
    <submittedName>
        <fullName evidence="2">Uncharacterized protein</fullName>
    </submittedName>
</protein>
<feature type="region of interest" description="Disordered" evidence="1">
    <location>
        <begin position="88"/>
        <end position="107"/>
    </location>
</feature>
<reference evidence="2 3" key="1">
    <citation type="journal article" date="2019" name="Nat. Ecol. Evol.">
        <title>Megaphylogeny resolves global patterns of mushroom evolution.</title>
        <authorList>
            <person name="Varga T."/>
            <person name="Krizsan K."/>
            <person name="Foldi C."/>
            <person name="Dima B."/>
            <person name="Sanchez-Garcia M."/>
            <person name="Sanchez-Ramirez S."/>
            <person name="Szollosi G.J."/>
            <person name="Szarkandi J.G."/>
            <person name="Papp V."/>
            <person name="Albert L."/>
            <person name="Andreopoulos W."/>
            <person name="Angelini C."/>
            <person name="Antonin V."/>
            <person name="Barry K.W."/>
            <person name="Bougher N.L."/>
            <person name="Buchanan P."/>
            <person name="Buyck B."/>
            <person name="Bense V."/>
            <person name="Catcheside P."/>
            <person name="Chovatia M."/>
            <person name="Cooper J."/>
            <person name="Damon W."/>
            <person name="Desjardin D."/>
            <person name="Finy P."/>
            <person name="Geml J."/>
            <person name="Haridas S."/>
            <person name="Hughes K."/>
            <person name="Justo A."/>
            <person name="Karasinski D."/>
            <person name="Kautmanova I."/>
            <person name="Kiss B."/>
            <person name="Kocsube S."/>
            <person name="Kotiranta H."/>
            <person name="LaButti K.M."/>
            <person name="Lechner B.E."/>
            <person name="Liimatainen K."/>
            <person name="Lipzen A."/>
            <person name="Lukacs Z."/>
            <person name="Mihaltcheva S."/>
            <person name="Morgado L.N."/>
            <person name="Niskanen T."/>
            <person name="Noordeloos M.E."/>
            <person name="Ohm R.A."/>
            <person name="Ortiz-Santana B."/>
            <person name="Ovrebo C."/>
            <person name="Racz N."/>
            <person name="Riley R."/>
            <person name="Savchenko A."/>
            <person name="Shiryaev A."/>
            <person name="Soop K."/>
            <person name="Spirin V."/>
            <person name="Szebenyi C."/>
            <person name="Tomsovsky M."/>
            <person name="Tulloss R.E."/>
            <person name="Uehling J."/>
            <person name="Grigoriev I.V."/>
            <person name="Vagvolgyi C."/>
            <person name="Papp T."/>
            <person name="Martin F.M."/>
            <person name="Miettinen O."/>
            <person name="Hibbett D.S."/>
            <person name="Nagy L.G."/>
        </authorList>
    </citation>
    <scope>NUCLEOTIDE SEQUENCE [LARGE SCALE GENOMIC DNA]</scope>
    <source>
        <strain evidence="2 3">CBS 309.79</strain>
    </source>
</reference>
<organism evidence="2 3">
    <name type="scientific">Pterulicium gracile</name>
    <dbReference type="NCBI Taxonomy" id="1884261"/>
    <lineage>
        <taxon>Eukaryota</taxon>
        <taxon>Fungi</taxon>
        <taxon>Dikarya</taxon>
        <taxon>Basidiomycota</taxon>
        <taxon>Agaricomycotina</taxon>
        <taxon>Agaricomycetes</taxon>
        <taxon>Agaricomycetidae</taxon>
        <taxon>Agaricales</taxon>
        <taxon>Pleurotineae</taxon>
        <taxon>Pterulaceae</taxon>
        <taxon>Pterulicium</taxon>
    </lineage>
</organism>
<dbReference type="Proteomes" id="UP000305067">
    <property type="component" value="Unassembled WGS sequence"/>
</dbReference>
<name>A0A5C3Q114_9AGAR</name>
<evidence type="ECO:0000313" key="3">
    <source>
        <dbReference type="Proteomes" id="UP000305067"/>
    </source>
</evidence>
<dbReference type="AlphaFoldDB" id="A0A5C3Q114"/>
<accession>A0A5C3Q114</accession>